<evidence type="ECO:0000313" key="4">
    <source>
        <dbReference type="Proteomes" id="UP000574133"/>
    </source>
</evidence>
<organism evidence="3 4">
    <name type="scientific">Cohnella lubricantis</name>
    <dbReference type="NCBI Taxonomy" id="2163172"/>
    <lineage>
        <taxon>Bacteria</taxon>
        <taxon>Bacillati</taxon>
        <taxon>Bacillota</taxon>
        <taxon>Bacilli</taxon>
        <taxon>Bacillales</taxon>
        <taxon>Paenibacillaceae</taxon>
        <taxon>Cohnella</taxon>
    </lineage>
</organism>
<feature type="compositionally biased region" description="Basic and acidic residues" evidence="1">
    <location>
        <begin position="261"/>
        <end position="284"/>
    </location>
</feature>
<dbReference type="Proteomes" id="UP000574133">
    <property type="component" value="Unassembled WGS sequence"/>
</dbReference>
<evidence type="ECO:0000256" key="1">
    <source>
        <dbReference type="SAM" id="MobiDB-lite"/>
    </source>
</evidence>
<dbReference type="AlphaFoldDB" id="A0A841TGF4"/>
<dbReference type="PANTHER" id="PTHR43798">
    <property type="entry name" value="MONOACYLGLYCEROL LIPASE"/>
    <property type="match status" value="1"/>
</dbReference>
<dbReference type="InterPro" id="IPR000073">
    <property type="entry name" value="AB_hydrolase_1"/>
</dbReference>
<comment type="caution">
    <text evidence="3">The sequence shown here is derived from an EMBL/GenBank/DDBJ whole genome shotgun (WGS) entry which is preliminary data.</text>
</comment>
<dbReference type="Pfam" id="PF00561">
    <property type="entry name" value="Abhydrolase_1"/>
    <property type="match status" value="1"/>
</dbReference>
<dbReference type="EMBL" id="JACJVN010000053">
    <property type="protein sequence ID" value="MBB6678310.1"/>
    <property type="molecule type" value="Genomic_DNA"/>
</dbReference>
<dbReference type="GO" id="GO:0016787">
    <property type="term" value="F:hydrolase activity"/>
    <property type="evidence" value="ECO:0007669"/>
    <property type="project" value="UniProtKB-KW"/>
</dbReference>
<dbReference type="Gene3D" id="3.40.50.1820">
    <property type="entry name" value="alpha/beta hydrolase"/>
    <property type="match status" value="1"/>
</dbReference>
<protein>
    <submittedName>
        <fullName evidence="3">Alpha/beta hydrolase</fullName>
    </submittedName>
</protein>
<name>A0A841TGF4_9BACL</name>
<proteinExistence type="predicted"/>
<dbReference type="InterPro" id="IPR029058">
    <property type="entry name" value="AB_hydrolase_fold"/>
</dbReference>
<dbReference type="RefSeq" id="WP_185179576.1">
    <property type="nucleotide sequence ID" value="NZ_CBCSEP010000010.1"/>
</dbReference>
<feature type="domain" description="AB hydrolase-1" evidence="2">
    <location>
        <begin position="21"/>
        <end position="234"/>
    </location>
</feature>
<gene>
    <name evidence="3" type="ORF">H4Q31_13460</name>
</gene>
<keyword evidence="3" id="KW-0378">Hydrolase</keyword>
<evidence type="ECO:0000313" key="3">
    <source>
        <dbReference type="EMBL" id="MBB6678310.1"/>
    </source>
</evidence>
<feature type="region of interest" description="Disordered" evidence="1">
    <location>
        <begin position="261"/>
        <end position="306"/>
    </location>
</feature>
<keyword evidence="4" id="KW-1185">Reference proteome</keyword>
<dbReference type="SUPFAM" id="SSF53474">
    <property type="entry name" value="alpha/beta-Hydrolases"/>
    <property type="match status" value="1"/>
</dbReference>
<evidence type="ECO:0000259" key="2">
    <source>
        <dbReference type="Pfam" id="PF00561"/>
    </source>
</evidence>
<sequence>MPLLHANGIELHYHVQGKGIPIVFLHPPTMGSRLFTYLRNDLARDHRTLLFDFRGHGRSASSASPITFPLLIEDTCRLMDALDIESAYLCGYSMGTMVALEALLTHPERFRGAALLSGMPSVSGPSAKFLARSGLAAASLRAKQLMALAESLSHADNPEAFQRLRAESVSGDPTKWREYIAAGLAYSATDRLQAIRQPILLLYGQKDQNMLPYARMLQSGLPNAASAWIPGTGHRLPISAADMTGRLIRGWIDFLEKRDEPREEAGFGRRVAPEERAPSTEERSFGSASFADPDASGSRPEPGAYR</sequence>
<accession>A0A841TGF4</accession>
<dbReference type="InterPro" id="IPR050266">
    <property type="entry name" value="AB_hydrolase_sf"/>
</dbReference>
<reference evidence="3 4" key="1">
    <citation type="submission" date="2020-08" db="EMBL/GenBank/DDBJ databases">
        <title>Cohnella phylogeny.</title>
        <authorList>
            <person name="Dunlap C."/>
        </authorList>
    </citation>
    <scope>NUCLEOTIDE SEQUENCE [LARGE SCALE GENOMIC DNA]</scope>
    <source>
        <strain evidence="3 4">DSM 103658</strain>
    </source>
</reference>